<dbReference type="Pfam" id="PF13472">
    <property type="entry name" value="Lipase_GDSL_2"/>
    <property type="match status" value="1"/>
</dbReference>
<dbReference type="EMBL" id="NOWF01000008">
    <property type="protein sequence ID" value="OYD07051.1"/>
    <property type="molecule type" value="Genomic_DNA"/>
</dbReference>
<dbReference type="SUPFAM" id="SSF52266">
    <property type="entry name" value="SGNH hydrolase"/>
    <property type="match status" value="1"/>
</dbReference>
<dbReference type="PANTHER" id="PTHR43784">
    <property type="entry name" value="GDSL-LIKE LIPASE/ACYLHYDROLASE, PUTATIVE (AFU_ORTHOLOGUE AFUA_2G00820)-RELATED"/>
    <property type="match status" value="1"/>
</dbReference>
<dbReference type="InterPro" id="IPR036514">
    <property type="entry name" value="SGNH_hydro_sf"/>
</dbReference>
<evidence type="ECO:0000313" key="2">
    <source>
        <dbReference type="EMBL" id="OYD07051.1"/>
    </source>
</evidence>
<dbReference type="Proteomes" id="UP000215459">
    <property type="component" value="Unassembled WGS sequence"/>
</dbReference>
<gene>
    <name evidence="2" type="ORF">CHM34_13460</name>
</gene>
<sequence length="406" mass="44620">MGRGFLMLAVFSGLAWMFLGTSKEEQALGYEPKGREWTGSWAASPQYPSDVAEEGVSNRTVRLIVHPHLEGKRVRLRLSNAFGTRPVTFGEVSIARAEEGAAIDPGTSRRVTFNGETSVTVPVGGEVQSDPVSFKVKAGENLAVSLYVPRDSGPATWHRLAKQASYLSRSGNHVSDREGEDFTTQVYAWYWLTGVDVTAHPGTRGAIVCLGDSITDGAGSTSGANHRYPDFLSRRLQAEEIPMSVLNAGISGNKILRDDPVYGPKALERLDRDVLNQSGVTDVIFLEGINDIGHLPHNYDTDEIIAGMKEIIQRVHAQDLKIYGGTLAPYEGASFYTEEGEATRQEVNRWIRNSHAFDGVIDFDKVLRDPEHPTRLFPAYDSGDHLHPNDAGYEAMAEAIDLSRFQ</sequence>
<dbReference type="Gene3D" id="3.40.50.1110">
    <property type="entry name" value="SGNH hydrolase"/>
    <property type="match status" value="1"/>
</dbReference>
<organism evidence="2 3">
    <name type="scientific">Paludifilum halophilum</name>
    <dbReference type="NCBI Taxonomy" id="1642702"/>
    <lineage>
        <taxon>Bacteria</taxon>
        <taxon>Bacillati</taxon>
        <taxon>Bacillota</taxon>
        <taxon>Bacilli</taxon>
        <taxon>Bacillales</taxon>
        <taxon>Thermoactinomycetaceae</taxon>
        <taxon>Paludifilum</taxon>
    </lineage>
</organism>
<dbReference type="OrthoDB" id="1828825at2"/>
<dbReference type="AlphaFoldDB" id="A0A235B486"/>
<reference evidence="2 3" key="1">
    <citation type="submission" date="2017-07" db="EMBL/GenBank/DDBJ databases">
        <title>The genome sequence of Paludifilum halophilum highlights mechanisms for microbial adaptation to high salt environemnts.</title>
        <authorList>
            <person name="Belbahri L."/>
        </authorList>
    </citation>
    <scope>NUCLEOTIDE SEQUENCE [LARGE SCALE GENOMIC DNA]</scope>
    <source>
        <strain evidence="2 3">DSM 102817</strain>
    </source>
</reference>
<evidence type="ECO:0000259" key="1">
    <source>
        <dbReference type="Pfam" id="PF13472"/>
    </source>
</evidence>
<dbReference type="InterPro" id="IPR013830">
    <property type="entry name" value="SGNH_hydro"/>
</dbReference>
<proteinExistence type="predicted"/>
<dbReference type="PANTHER" id="PTHR43784:SF2">
    <property type="entry name" value="GDSL-LIKE LIPASE_ACYLHYDROLASE, PUTATIVE (AFU_ORTHOLOGUE AFUA_2G00820)-RELATED"/>
    <property type="match status" value="1"/>
</dbReference>
<name>A0A235B486_9BACL</name>
<dbReference type="InterPro" id="IPR053140">
    <property type="entry name" value="GDSL_Rv0518-like"/>
</dbReference>
<accession>A0A235B486</accession>
<feature type="domain" description="SGNH hydrolase-type esterase" evidence="1">
    <location>
        <begin position="209"/>
        <end position="395"/>
    </location>
</feature>
<evidence type="ECO:0000313" key="3">
    <source>
        <dbReference type="Proteomes" id="UP000215459"/>
    </source>
</evidence>
<protein>
    <recommendedName>
        <fullName evidence="1">SGNH hydrolase-type esterase domain-containing protein</fullName>
    </recommendedName>
</protein>
<dbReference type="CDD" id="cd01830">
    <property type="entry name" value="XynE_like"/>
    <property type="match status" value="1"/>
</dbReference>
<comment type="caution">
    <text evidence="2">The sequence shown here is derived from an EMBL/GenBank/DDBJ whole genome shotgun (WGS) entry which is preliminary data.</text>
</comment>
<keyword evidence="3" id="KW-1185">Reference proteome</keyword>